<dbReference type="CDD" id="cd07067">
    <property type="entry name" value="HP_PGM_like"/>
    <property type="match status" value="1"/>
</dbReference>
<protein>
    <recommendedName>
        <fullName evidence="2">phosphoglycerate mutase (2,3-diphosphoglycerate-dependent)</fullName>
        <ecNumber evidence="2">5.4.2.11</ecNumber>
    </recommendedName>
</protein>
<evidence type="ECO:0000256" key="1">
    <source>
        <dbReference type="ARBA" id="ARBA00006717"/>
    </source>
</evidence>
<dbReference type="EC" id="5.4.2.11" evidence="2"/>
<name>A0A173YL52_9FIRM</name>
<feature type="active site" description="Proton donor/acceptor" evidence="5">
    <location>
        <position position="81"/>
    </location>
</feature>
<feature type="active site" description="Tele-phosphohistidine intermediate" evidence="5">
    <location>
        <position position="8"/>
    </location>
</feature>
<accession>A0A173YL52</accession>
<dbReference type="GO" id="GO:0004619">
    <property type="term" value="F:phosphoglycerate mutase activity"/>
    <property type="evidence" value="ECO:0007669"/>
    <property type="project" value="UniProtKB-EC"/>
</dbReference>
<keyword evidence="4 8" id="KW-0413">Isomerase</keyword>
<evidence type="ECO:0000256" key="3">
    <source>
        <dbReference type="ARBA" id="ARBA00023152"/>
    </source>
</evidence>
<dbReference type="Gene3D" id="3.40.50.1240">
    <property type="entry name" value="Phosphoglycerate mutase-like"/>
    <property type="match status" value="1"/>
</dbReference>
<dbReference type="GO" id="GO:0006096">
    <property type="term" value="P:glycolytic process"/>
    <property type="evidence" value="ECO:0007669"/>
    <property type="project" value="UniProtKB-KW"/>
</dbReference>
<feature type="site" description="Transition state stabilizer" evidence="7">
    <location>
        <position position="153"/>
    </location>
</feature>
<evidence type="ECO:0000256" key="6">
    <source>
        <dbReference type="PIRSR" id="PIRSR613078-2"/>
    </source>
</evidence>
<dbReference type="AlphaFoldDB" id="A0A173YL52"/>
<dbReference type="GeneID" id="75079615"/>
<dbReference type="Pfam" id="PF00300">
    <property type="entry name" value="His_Phos_1"/>
    <property type="match status" value="1"/>
</dbReference>
<reference evidence="10 11" key="1">
    <citation type="submission" date="2015-09" db="EMBL/GenBank/DDBJ databases">
        <authorList>
            <consortium name="Pathogen Informatics"/>
        </authorList>
    </citation>
    <scope>NUCLEOTIDE SEQUENCE [LARGE SCALE GENOMIC DNA]</scope>
    <source>
        <strain evidence="8 10">2789STDY5834861</strain>
        <strain evidence="9 11">2789STDY5834957</strain>
    </source>
</reference>
<evidence type="ECO:0000256" key="4">
    <source>
        <dbReference type="ARBA" id="ARBA00023235"/>
    </source>
</evidence>
<gene>
    <name evidence="8" type="primary">gpmA</name>
    <name evidence="8" type="ORF">ERS852476_00681</name>
    <name evidence="9" type="ORF">ERS852569_01016</name>
</gene>
<evidence type="ECO:0000313" key="8">
    <source>
        <dbReference type="EMBL" id="CUN63775.1"/>
    </source>
</evidence>
<evidence type="ECO:0000313" key="10">
    <source>
        <dbReference type="Proteomes" id="UP000095645"/>
    </source>
</evidence>
<dbReference type="RefSeq" id="WP_022379995.1">
    <property type="nucleotide sequence ID" value="NZ_CYZP01000004.1"/>
</dbReference>
<dbReference type="EMBL" id="CYZP01000004">
    <property type="protein sequence ID" value="CUN63775.1"/>
    <property type="molecule type" value="Genomic_DNA"/>
</dbReference>
<feature type="binding site" evidence="6">
    <location>
        <begin position="7"/>
        <end position="14"/>
    </location>
    <ligand>
        <name>substrate</name>
    </ligand>
</feature>
<keyword evidence="3" id="KW-0324">Glycolysis</keyword>
<evidence type="ECO:0000313" key="9">
    <source>
        <dbReference type="EMBL" id="CUP86251.1"/>
    </source>
</evidence>
<dbReference type="EMBL" id="CZBP01000006">
    <property type="protein sequence ID" value="CUP86251.1"/>
    <property type="molecule type" value="Genomic_DNA"/>
</dbReference>
<dbReference type="InterPro" id="IPR029033">
    <property type="entry name" value="His_PPase_superfam"/>
</dbReference>
<evidence type="ECO:0000256" key="7">
    <source>
        <dbReference type="PIRSR" id="PIRSR613078-3"/>
    </source>
</evidence>
<comment type="similarity">
    <text evidence="1">Belongs to the phosphoglycerate mutase family. BPG-dependent PGAM subfamily.</text>
</comment>
<dbReference type="InterPro" id="IPR005952">
    <property type="entry name" value="Phosphogly_mut1"/>
</dbReference>
<dbReference type="SUPFAM" id="SSF53254">
    <property type="entry name" value="Phosphoglycerate mutase-like"/>
    <property type="match status" value="1"/>
</dbReference>
<dbReference type="Proteomes" id="UP000095762">
    <property type="component" value="Unassembled WGS sequence"/>
</dbReference>
<sequence>MLIYVLRHGITQWNKLKKVQGAMDIPLAPEGIELAKRTGEALKDVPFDICFTSPLARARQTAHYVLGNRQIPVIEDKRIQEIDFGVLEGSRFKDEQGKIISHEMEIFFEEPQKFERPQNGENISDILKRTREFWVEKTTDPALADKTILVSSHGCAVRALLQNVYQDPEHFWHGCVPPNCSINLLEVKDGKARFLEEDKVYSEI</sequence>
<organism evidence="8 10">
    <name type="scientific">Blautia obeum</name>
    <dbReference type="NCBI Taxonomy" id="40520"/>
    <lineage>
        <taxon>Bacteria</taxon>
        <taxon>Bacillati</taxon>
        <taxon>Bacillota</taxon>
        <taxon>Clostridia</taxon>
        <taxon>Lachnospirales</taxon>
        <taxon>Lachnospiraceae</taxon>
        <taxon>Blautia</taxon>
    </lineage>
</organism>
<dbReference type="SMART" id="SM00855">
    <property type="entry name" value="PGAM"/>
    <property type="match status" value="1"/>
</dbReference>
<proteinExistence type="inferred from homology"/>
<dbReference type="PANTHER" id="PTHR11931">
    <property type="entry name" value="PHOSPHOGLYCERATE MUTASE"/>
    <property type="match status" value="1"/>
</dbReference>
<evidence type="ECO:0000256" key="2">
    <source>
        <dbReference type="ARBA" id="ARBA00012028"/>
    </source>
</evidence>
<dbReference type="Proteomes" id="UP000095645">
    <property type="component" value="Unassembled WGS sequence"/>
</dbReference>
<evidence type="ECO:0000313" key="11">
    <source>
        <dbReference type="Proteomes" id="UP000095762"/>
    </source>
</evidence>
<dbReference type="InterPro" id="IPR013078">
    <property type="entry name" value="His_Pase_superF_clade-1"/>
</dbReference>
<feature type="binding site" evidence="6">
    <location>
        <position position="57"/>
    </location>
    <ligand>
        <name>substrate</name>
    </ligand>
</feature>
<evidence type="ECO:0000256" key="5">
    <source>
        <dbReference type="PIRSR" id="PIRSR613078-1"/>
    </source>
</evidence>